<accession>A0A366KCI9</accession>
<feature type="transmembrane region" description="Helical" evidence="2">
    <location>
        <begin position="158"/>
        <end position="176"/>
    </location>
</feature>
<keyword evidence="5" id="KW-1185">Reference proteome</keyword>
<dbReference type="InterPro" id="IPR002931">
    <property type="entry name" value="Transglutaminase-like"/>
</dbReference>
<dbReference type="EMBL" id="PDCH01000014">
    <property type="protein sequence ID" value="RBP98952.1"/>
    <property type="molecule type" value="Genomic_DNA"/>
</dbReference>
<comment type="caution">
    <text evidence="4">The sequence shown here is derived from an EMBL/GenBank/DDBJ whole genome shotgun (WGS) entry which is preliminary data.</text>
</comment>
<feature type="domain" description="Transglutaminase-like" evidence="3">
    <location>
        <begin position="466"/>
        <end position="590"/>
    </location>
</feature>
<dbReference type="AlphaFoldDB" id="A0A366KCI9"/>
<evidence type="ECO:0000259" key="3">
    <source>
        <dbReference type="Pfam" id="PF01841"/>
    </source>
</evidence>
<evidence type="ECO:0000256" key="1">
    <source>
        <dbReference type="SAM" id="MobiDB-lite"/>
    </source>
</evidence>
<evidence type="ECO:0000256" key="2">
    <source>
        <dbReference type="SAM" id="Phobius"/>
    </source>
</evidence>
<dbReference type="RefSeq" id="WP_113853846.1">
    <property type="nucleotide sequence ID" value="NZ_PDCH01000014.1"/>
</dbReference>
<dbReference type="OrthoDB" id="3651060at2"/>
<feature type="transmembrane region" description="Helical" evidence="2">
    <location>
        <begin position="98"/>
        <end position="116"/>
    </location>
</feature>
<sequence length="827" mass="86879">MKGPAAAPAEPTAGSAHVLTLRSCDGPGGPHQRRLIAAARAQLSLAAFETVNLIASLALADVYGTWTIWLSLAPTAALLAGLAAACSRLPRLAGPTQVALLLGSQAILGPALAMPGRRLWGFLPSWDLLRAGWRSSITAFKLLAALEPPLGRESGGGMALWTLLLWTGFIGGRMALRAGRRAGAAWSLAGAAACPLTTMAISILLGTRAGWHPATAALPPATALLLWAAWSSGEMERGRLVSKLVCLALSSGFALAASALPADHRWVLRDHYLPPATILEGTSPLSGYRAWRKDLRQESLLTVRGLPDGTPVRLAAMDTFDGQVWKTSRASSGEPGGSYRRLTGAGLTESTCPQPAGSYFQATFQVDPRVEAGLLPTAGQAAGFGRFRGLAAEQAYYQAASATGITDSGAASPRSYLEKGRAPAPPPSRRAIARAGANRVTLPPPEHVPEAVSAITDELAGRSNGADGYRALALADGLRARGWFSHGLAGDHPSPAGHGSHRLAAMLQPEGMIGDDEQYASLLALMARREGLPARVVMGFTPAHTEGVIDAERRLPAQPDPSDRTVFTGDQVEAWVEISLQGLGWVAFHPSPPASRRPQPDLARAAERSGRVRRPPPPLAAPLRETEPGWGGSSAPAGASDPPADPSTWERYGRYAVRMALAVIPVGLCTSLVWYLAAASRRRLRSSRKEGPASRRILNAWDRLIGLARLRGVDASGSRSRQARAIAAALHPGPATVSADDGRPGPQLTDLAALADRAAFSGHACTDPMAARAWAAVDRIGESLLLGAPPARRWQARLFPAHSAAAHLPRRIRRGARPGVHTLEAGP</sequence>
<name>A0A366KCI9_9BIFI</name>
<feature type="region of interest" description="Disordered" evidence="1">
    <location>
        <begin position="405"/>
        <end position="428"/>
    </location>
</feature>
<feature type="transmembrane region" description="Helical" evidence="2">
    <location>
        <begin position="240"/>
        <end position="260"/>
    </location>
</feature>
<dbReference type="PANTHER" id="PTHR42736">
    <property type="entry name" value="PROTEIN-GLUTAMINE GAMMA-GLUTAMYLTRANSFERASE"/>
    <property type="match status" value="1"/>
</dbReference>
<feature type="transmembrane region" description="Helical" evidence="2">
    <location>
        <begin position="66"/>
        <end position="86"/>
    </location>
</feature>
<evidence type="ECO:0000313" key="4">
    <source>
        <dbReference type="EMBL" id="RBP98952.1"/>
    </source>
</evidence>
<gene>
    <name evidence="4" type="ORF">CRD59_06335</name>
</gene>
<dbReference type="InterPro" id="IPR052901">
    <property type="entry name" value="Bact_TGase-like"/>
</dbReference>
<organism evidence="4 5">
    <name type="scientific">Bifidobacterium xylocopae</name>
    <dbReference type="NCBI Taxonomy" id="2493119"/>
    <lineage>
        <taxon>Bacteria</taxon>
        <taxon>Bacillati</taxon>
        <taxon>Actinomycetota</taxon>
        <taxon>Actinomycetes</taxon>
        <taxon>Bifidobacteriales</taxon>
        <taxon>Bifidobacteriaceae</taxon>
        <taxon>Bifidobacterium</taxon>
    </lineage>
</organism>
<feature type="region of interest" description="Disordered" evidence="1">
    <location>
        <begin position="590"/>
        <end position="645"/>
    </location>
</feature>
<feature type="transmembrane region" description="Helical" evidence="2">
    <location>
        <begin position="655"/>
        <end position="678"/>
    </location>
</feature>
<keyword evidence="2" id="KW-0472">Membrane</keyword>
<dbReference type="PANTHER" id="PTHR42736:SF1">
    <property type="entry name" value="PROTEIN-GLUTAMINE GAMMA-GLUTAMYLTRANSFERASE"/>
    <property type="match status" value="1"/>
</dbReference>
<protein>
    <recommendedName>
        <fullName evidence="3">Transglutaminase-like domain-containing protein</fullName>
    </recommendedName>
</protein>
<keyword evidence="2" id="KW-1133">Transmembrane helix</keyword>
<proteinExistence type="predicted"/>
<dbReference type="Proteomes" id="UP000252345">
    <property type="component" value="Unassembled WGS sequence"/>
</dbReference>
<dbReference type="SUPFAM" id="SSF54001">
    <property type="entry name" value="Cysteine proteinases"/>
    <property type="match status" value="1"/>
</dbReference>
<evidence type="ECO:0000313" key="5">
    <source>
        <dbReference type="Proteomes" id="UP000252345"/>
    </source>
</evidence>
<dbReference type="Pfam" id="PF01841">
    <property type="entry name" value="Transglut_core"/>
    <property type="match status" value="1"/>
</dbReference>
<dbReference type="Gene3D" id="3.10.620.30">
    <property type="match status" value="1"/>
</dbReference>
<feature type="transmembrane region" description="Helical" evidence="2">
    <location>
        <begin position="183"/>
        <end position="205"/>
    </location>
</feature>
<reference evidence="4 5" key="1">
    <citation type="submission" date="2017-10" db="EMBL/GenBank/DDBJ databases">
        <title>Bifidobacterium xylocopum sp. nov. and Bifidobacterium aemilianum sp. nov., from the carpenter bee (Xylocopa violacea) digestive tract.</title>
        <authorList>
            <person name="Alberoni D."/>
            <person name="Baffoni L."/>
            <person name="Di Gioia D."/>
            <person name="Gaggia F."/>
            <person name="Biavati B."/>
        </authorList>
    </citation>
    <scope>NUCLEOTIDE SEQUENCE [LARGE SCALE GENOMIC DNA]</scope>
    <source>
        <strain evidence="4 5">XV2</strain>
    </source>
</reference>
<feature type="compositionally biased region" description="Low complexity" evidence="1">
    <location>
        <begin position="633"/>
        <end position="642"/>
    </location>
</feature>
<feature type="transmembrane region" description="Helical" evidence="2">
    <location>
        <begin position="211"/>
        <end position="228"/>
    </location>
</feature>
<dbReference type="InterPro" id="IPR038765">
    <property type="entry name" value="Papain-like_cys_pep_sf"/>
</dbReference>
<keyword evidence="2" id="KW-0812">Transmembrane</keyword>